<name>A0A397TCY8_9GLOM</name>
<evidence type="ECO:0000256" key="1">
    <source>
        <dbReference type="ARBA" id="ARBA00004555"/>
    </source>
</evidence>
<comment type="subcellular location">
    <subcellularLocation>
        <location evidence="1">Golgi apparatus</location>
    </subcellularLocation>
</comment>
<organism evidence="5 6">
    <name type="scientific">Glomus cerebriforme</name>
    <dbReference type="NCBI Taxonomy" id="658196"/>
    <lineage>
        <taxon>Eukaryota</taxon>
        <taxon>Fungi</taxon>
        <taxon>Fungi incertae sedis</taxon>
        <taxon>Mucoromycota</taxon>
        <taxon>Glomeromycotina</taxon>
        <taxon>Glomeromycetes</taxon>
        <taxon>Glomerales</taxon>
        <taxon>Glomeraceae</taxon>
        <taxon>Glomus</taxon>
    </lineage>
</organism>
<reference evidence="5 6" key="1">
    <citation type="submission" date="2018-06" db="EMBL/GenBank/DDBJ databases">
        <title>Comparative genomics reveals the genomic features of Rhizophagus irregularis, R. cerebriforme, R. diaphanum and Gigaspora rosea, and their symbiotic lifestyle signature.</title>
        <authorList>
            <person name="Morin E."/>
            <person name="San Clemente H."/>
            <person name="Chen E.C.H."/>
            <person name="De La Providencia I."/>
            <person name="Hainaut M."/>
            <person name="Kuo A."/>
            <person name="Kohler A."/>
            <person name="Murat C."/>
            <person name="Tang N."/>
            <person name="Roy S."/>
            <person name="Loubradou J."/>
            <person name="Henrissat B."/>
            <person name="Grigoriev I.V."/>
            <person name="Corradi N."/>
            <person name="Roux C."/>
            <person name="Martin F.M."/>
        </authorList>
    </citation>
    <scope>NUCLEOTIDE SEQUENCE [LARGE SCALE GENOMIC DNA]</scope>
    <source>
        <strain evidence="5 6">DAOM 227022</strain>
    </source>
</reference>
<protein>
    <submittedName>
        <fullName evidence="5">Uncharacterized protein</fullName>
    </submittedName>
</protein>
<sequence length="163" mass="19017">MELKSAKDELLSRIKHLEREMDALRHEKEILKAEKNRESESLANLQNVLEEFEAAKQSEIREAVEGIQMRLSTATKELVEFKERALLAENQLTQIKDEIGKTLQYEKEIKEKNLLIGKLRHEAVILNGHLTEALRRMREESSENNVDKLVCLCTLFYFFLSCN</sequence>
<dbReference type="EMBL" id="QKYT01000055">
    <property type="protein sequence ID" value="RIA95772.1"/>
    <property type="molecule type" value="Genomic_DNA"/>
</dbReference>
<feature type="coiled-coil region" evidence="4">
    <location>
        <begin position="7"/>
        <end position="98"/>
    </location>
</feature>
<proteinExistence type="predicted"/>
<dbReference type="GO" id="GO:0007030">
    <property type="term" value="P:Golgi organization"/>
    <property type="evidence" value="ECO:0007669"/>
    <property type="project" value="TreeGrafter"/>
</dbReference>
<evidence type="ECO:0000256" key="4">
    <source>
        <dbReference type="SAM" id="Coils"/>
    </source>
</evidence>
<dbReference type="AlphaFoldDB" id="A0A397TCY8"/>
<keyword evidence="2" id="KW-0333">Golgi apparatus</keyword>
<comment type="caution">
    <text evidence="5">The sequence shown here is derived from an EMBL/GenBank/DDBJ whole genome shotgun (WGS) entry which is preliminary data.</text>
</comment>
<keyword evidence="6" id="KW-1185">Reference proteome</keyword>
<dbReference type="GO" id="GO:0006888">
    <property type="term" value="P:endoplasmic reticulum to Golgi vesicle-mediated transport"/>
    <property type="evidence" value="ECO:0007669"/>
    <property type="project" value="TreeGrafter"/>
</dbReference>
<dbReference type="Proteomes" id="UP000265703">
    <property type="component" value="Unassembled WGS sequence"/>
</dbReference>
<accession>A0A397TCY8</accession>
<dbReference type="PANTHER" id="PTHR18921">
    <property type="entry name" value="MYOSIN HEAVY CHAIN - RELATED"/>
    <property type="match status" value="1"/>
</dbReference>
<dbReference type="GO" id="GO:0031267">
    <property type="term" value="F:small GTPase binding"/>
    <property type="evidence" value="ECO:0007669"/>
    <property type="project" value="TreeGrafter"/>
</dbReference>
<dbReference type="PANTHER" id="PTHR18921:SF2">
    <property type="entry name" value="THYROID RECEPTOR-INTERACTING PROTEIN 11"/>
    <property type="match status" value="1"/>
</dbReference>
<evidence type="ECO:0000313" key="6">
    <source>
        <dbReference type="Proteomes" id="UP000265703"/>
    </source>
</evidence>
<gene>
    <name evidence="5" type="ORF">C1645_451563</name>
</gene>
<evidence type="ECO:0000313" key="5">
    <source>
        <dbReference type="EMBL" id="RIA95772.1"/>
    </source>
</evidence>
<keyword evidence="3 4" id="KW-0175">Coiled coil</keyword>
<dbReference type="GO" id="GO:0005794">
    <property type="term" value="C:Golgi apparatus"/>
    <property type="evidence" value="ECO:0007669"/>
    <property type="project" value="UniProtKB-SubCell"/>
</dbReference>
<evidence type="ECO:0000256" key="3">
    <source>
        <dbReference type="ARBA" id="ARBA00023054"/>
    </source>
</evidence>
<dbReference type="OrthoDB" id="71227at2759"/>
<evidence type="ECO:0000256" key="2">
    <source>
        <dbReference type="ARBA" id="ARBA00023034"/>
    </source>
</evidence>
<dbReference type="STRING" id="658196.A0A397TCY8"/>